<dbReference type="GO" id="GO:0005886">
    <property type="term" value="C:plasma membrane"/>
    <property type="evidence" value="ECO:0007669"/>
    <property type="project" value="TreeGrafter"/>
</dbReference>
<accession>A0A5C7HXK6</accession>
<organism evidence="10 11">
    <name type="scientific">Acer yangbiense</name>
    <dbReference type="NCBI Taxonomy" id="1000413"/>
    <lineage>
        <taxon>Eukaryota</taxon>
        <taxon>Viridiplantae</taxon>
        <taxon>Streptophyta</taxon>
        <taxon>Embryophyta</taxon>
        <taxon>Tracheophyta</taxon>
        <taxon>Spermatophyta</taxon>
        <taxon>Magnoliopsida</taxon>
        <taxon>eudicotyledons</taxon>
        <taxon>Gunneridae</taxon>
        <taxon>Pentapetalae</taxon>
        <taxon>rosids</taxon>
        <taxon>malvids</taxon>
        <taxon>Sapindales</taxon>
        <taxon>Sapindaceae</taxon>
        <taxon>Hippocastanoideae</taxon>
        <taxon>Acereae</taxon>
        <taxon>Acer</taxon>
    </lineage>
</organism>
<feature type="transmembrane region" description="Helical" evidence="8">
    <location>
        <begin position="390"/>
        <end position="412"/>
    </location>
</feature>
<dbReference type="PANTHER" id="PTHR24186:SF37">
    <property type="entry name" value="PGG DOMAIN-CONTAINING PROTEIN"/>
    <property type="match status" value="1"/>
</dbReference>
<evidence type="ECO:0000256" key="6">
    <source>
        <dbReference type="ARBA" id="ARBA00023136"/>
    </source>
</evidence>
<keyword evidence="2 8" id="KW-0812">Transmembrane</keyword>
<feature type="transmembrane region" description="Helical" evidence="8">
    <location>
        <begin position="296"/>
        <end position="314"/>
    </location>
</feature>
<comment type="caution">
    <text evidence="10">The sequence shown here is derived from an EMBL/GenBank/DDBJ whole genome shotgun (WGS) entry which is preliminary data.</text>
</comment>
<feature type="repeat" description="ANK" evidence="7">
    <location>
        <begin position="104"/>
        <end position="126"/>
    </location>
</feature>
<dbReference type="Pfam" id="PF13962">
    <property type="entry name" value="PGG"/>
    <property type="match status" value="1"/>
</dbReference>
<feature type="repeat" description="ANK" evidence="7">
    <location>
        <begin position="139"/>
        <end position="171"/>
    </location>
</feature>
<name>A0A5C7HXK6_9ROSI</name>
<protein>
    <recommendedName>
        <fullName evidence="9">PGG domain-containing protein</fullName>
    </recommendedName>
</protein>
<evidence type="ECO:0000256" key="8">
    <source>
        <dbReference type="SAM" id="Phobius"/>
    </source>
</evidence>
<evidence type="ECO:0000256" key="1">
    <source>
        <dbReference type="ARBA" id="ARBA00004141"/>
    </source>
</evidence>
<evidence type="ECO:0000256" key="4">
    <source>
        <dbReference type="ARBA" id="ARBA00022989"/>
    </source>
</evidence>
<keyword evidence="4 8" id="KW-1133">Transmembrane helix</keyword>
<dbReference type="PANTHER" id="PTHR24186">
    <property type="entry name" value="PROTEIN PHOSPHATASE 1 REGULATORY SUBUNIT"/>
    <property type="match status" value="1"/>
</dbReference>
<keyword evidence="5 7" id="KW-0040">ANK repeat</keyword>
<evidence type="ECO:0000313" key="11">
    <source>
        <dbReference type="Proteomes" id="UP000323000"/>
    </source>
</evidence>
<evidence type="ECO:0000259" key="9">
    <source>
        <dbReference type="Pfam" id="PF13962"/>
    </source>
</evidence>
<evidence type="ECO:0000256" key="3">
    <source>
        <dbReference type="ARBA" id="ARBA00022737"/>
    </source>
</evidence>
<dbReference type="AlphaFoldDB" id="A0A5C7HXK6"/>
<reference evidence="11" key="1">
    <citation type="journal article" date="2019" name="Gigascience">
        <title>De novo genome assembly of the endangered Acer yangbiense, a plant species with extremely small populations endemic to Yunnan Province, China.</title>
        <authorList>
            <person name="Yang J."/>
            <person name="Wariss H.M."/>
            <person name="Tao L."/>
            <person name="Zhang R."/>
            <person name="Yun Q."/>
            <person name="Hollingsworth P."/>
            <person name="Dao Z."/>
            <person name="Luo G."/>
            <person name="Guo H."/>
            <person name="Ma Y."/>
            <person name="Sun W."/>
        </authorList>
    </citation>
    <scope>NUCLEOTIDE SEQUENCE [LARGE SCALE GENOMIC DNA]</scope>
    <source>
        <strain evidence="11">cv. Malutang</strain>
    </source>
</reference>
<dbReference type="SUPFAM" id="SSF48403">
    <property type="entry name" value="Ankyrin repeat"/>
    <property type="match status" value="1"/>
</dbReference>
<evidence type="ECO:0000256" key="7">
    <source>
        <dbReference type="PROSITE-ProRule" id="PRU00023"/>
    </source>
</evidence>
<dbReference type="InterPro" id="IPR002110">
    <property type="entry name" value="Ankyrin_rpt"/>
</dbReference>
<dbReference type="SMART" id="SM00248">
    <property type="entry name" value="ANK"/>
    <property type="match status" value="6"/>
</dbReference>
<proteinExistence type="predicted"/>
<dbReference type="PROSITE" id="PS50297">
    <property type="entry name" value="ANK_REP_REGION"/>
    <property type="match status" value="2"/>
</dbReference>
<dbReference type="InterPro" id="IPR036770">
    <property type="entry name" value="Ankyrin_rpt-contain_sf"/>
</dbReference>
<dbReference type="EMBL" id="VAHF01000005">
    <property type="protein sequence ID" value="TXG61847.1"/>
    <property type="molecule type" value="Genomic_DNA"/>
</dbReference>
<keyword evidence="11" id="KW-1185">Reference proteome</keyword>
<evidence type="ECO:0000256" key="2">
    <source>
        <dbReference type="ARBA" id="ARBA00022692"/>
    </source>
</evidence>
<dbReference type="Pfam" id="PF12796">
    <property type="entry name" value="Ank_2"/>
    <property type="match status" value="3"/>
</dbReference>
<keyword evidence="3" id="KW-0677">Repeat</keyword>
<feature type="domain" description="PGG" evidence="9">
    <location>
        <begin position="289"/>
        <end position="413"/>
    </location>
</feature>
<evidence type="ECO:0000256" key="5">
    <source>
        <dbReference type="ARBA" id="ARBA00023043"/>
    </source>
</evidence>
<comment type="subcellular location">
    <subcellularLocation>
        <location evidence="1">Membrane</location>
        <topology evidence="1">Multi-pass membrane protein</topology>
    </subcellularLocation>
</comment>
<dbReference type="Proteomes" id="UP000323000">
    <property type="component" value="Chromosome 5"/>
</dbReference>
<dbReference type="OrthoDB" id="7729168at2759"/>
<dbReference type="InterPro" id="IPR026961">
    <property type="entry name" value="PGG_dom"/>
</dbReference>
<dbReference type="PROSITE" id="PS50088">
    <property type="entry name" value="ANK_REPEAT"/>
    <property type="match status" value="3"/>
</dbReference>
<feature type="transmembrane region" description="Helical" evidence="8">
    <location>
        <begin position="432"/>
        <end position="453"/>
    </location>
</feature>
<feature type="transmembrane region" description="Helical" evidence="8">
    <location>
        <begin position="354"/>
        <end position="378"/>
    </location>
</feature>
<feature type="repeat" description="ANK" evidence="7">
    <location>
        <begin position="175"/>
        <end position="208"/>
    </location>
</feature>
<dbReference type="Gene3D" id="1.25.40.20">
    <property type="entry name" value="Ankyrin repeat-containing domain"/>
    <property type="match status" value="1"/>
</dbReference>
<keyword evidence="6 8" id="KW-0472">Membrane</keyword>
<evidence type="ECO:0000313" key="10">
    <source>
        <dbReference type="EMBL" id="TXG61847.1"/>
    </source>
</evidence>
<gene>
    <name evidence="10" type="ORF">EZV62_013210</name>
</gene>
<sequence length="477" mass="52737">MERSIYEAAVEGSVISLLNLLQEDALVLDRFMVGCYPETPLHIASMLGHLDFVQEILNRKPEMAGELDARKSSPLHLATAKGYLEIVKKLASVNPEMCFARDRNGRNPLHIATIKGHFSVLKELVNVRPQVAPMSIDDRGETILHLCVRYSQLEILKLLVETIGDKGFLNSKCHDGNTILHTAASDKQVEVIEYLIIKTAIEVNAINAYGFTALDLSTQSSRKDEKDLQIVELLRRSGSKHAKDIHLSAHELGTTQMARTLPSHENHPTNNALQPRNEGCGNVDEKKNDWVEKMSSALIIVASLIATMAFQVAVNPPGGVWQDNISESGGSPPGSLDSRPHTAGKSIFADTDPALYNIFLIYDTTGFLASLSIILLLISGLPIGCKFFMWILMVIMWIAVTAMAFSYAFAIYALSGLKSMSGVAVRSVFSVWYGLMGLLFLVHTILLIVKIKYVKKSRRQRRQPYGNMTGMNISNEV</sequence>